<dbReference type="EMBL" id="JAJEWP010000003">
    <property type="protein sequence ID" value="MCC2617080.1"/>
    <property type="molecule type" value="Genomic_DNA"/>
</dbReference>
<evidence type="ECO:0000313" key="3">
    <source>
        <dbReference type="Proteomes" id="UP001520878"/>
    </source>
</evidence>
<proteinExistence type="predicted"/>
<keyword evidence="3" id="KW-1185">Reference proteome</keyword>
<feature type="chain" id="PRO_5045876706" description="Tetratricopeptide repeat protein" evidence="1">
    <location>
        <begin position="21"/>
        <end position="216"/>
    </location>
</feature>
<keyword evidence="1" id="KW-0732">Signal</keyword>
<dbReference type="SUPFAM" id="SSF48452">
    <property type="entry name" value="TPR-like"/>
    <property type="match status" value="1"/>
</dbReference>
<name>A0ABS8G954_9ALTE</name>
<gene>
    <name evidence="2" type="ORF">LJ739_12580</name>
</gene>
<dbReference type="Proteomes" id="UP001520878">
    <property type="component" value="Unassembled WGS sequence"/>
</dbReference>
<evidence type="ECO:0000313" key="2">
    <source>
        <dbReference type="EMBL" id="MCC2617080.1"/>
    </source>
</evidence>
<sequence>MKLIKLLPLLAAMVCFHTLAETAISQAPLDVQGIQTRWAEVNYTLEEDAQEDAFLVLIEQAEHYTNSHPDDAAGWIWLGITQSSTAGAVGGLGALKYAKAARKSLEHALKIDPNALSGSAMTSLGVLYHKVPGWPIGFGSDKKARQLLTEALKVNPEGIDPNYFFAEFLYDEREYEDAKKYLTIAKQAPARPLRPLADSGRHTEIDTLMAKINAKL</sequence>
<dbReference type="Gene3D" id="1.25.40.10">
    <property type="entry name" value="Tetratricopeptide repeat domain"/>
    <property type="match status" value="1"/>
</dbReference>
<feature type="signal peptide" evidence="1">
    <location>
        <begin position="1"/>
        <end position="20"/>
    </location>
</feature>
<accession>A0ABS8G954</accession>
<dbReference type="InterPro" id="IPR011990">
    <property type="entry name" value="TPR-like_helical_dom_sf"/>
</dbReference>
<dbReference type="RefSeq" id="WP_229160986.1">
    <property type="nucleotide sequence ID" value="NZ_JAJEWP010000003.1"/>
</dbReference>
<protein>
    <recommendedName>
        <fullName evidence="4">Tetratricopeptide repeat protein</fullName>
    </recommendedName>
</protein>
<reference evidence="2 3" key="1">
    <citation type="submission" date="2021-10" db="EMBL/GenBank/DDBJ databases">
        <title>Draft genome of Aestuariibacter halophilus JC2043.</title>
        <authorList>
            <person name="Emsley S.A."/>
            <person name="Pfannmuller K.M."/>
            <person name="Ushijima B."/>
            <person name="Saw J.H."/>
            <person name="Videau P."/>
        </authorList>
    </citation>
    <scope>NUCLEOTIDE SEQUENCE [LARGE SCALE GENOMIC DNA]</scope>
    <source>
        <strain evidence="2 3">JC2043</strain>
    </source>
</reference>
<comment type="caution">
    <text evidence="2">The sequence shown here is derived from an EMBL/GenBank/DDBJ whole genome shotgun (WGS) entry which is preliminary data.</text>
</comment>
<evidence type="ECO:0000256" key="1">
    <source>
        <dbReference type="SAM" id="SignalP"/>
    </source>
</evidence>
<organism evidence="2 3">
    <name type="scientific">Fluctibacter halophilus</name>
    <dbReference type="NCBI Taxonomy" id="226011"/>
    <lineage>
        <taxon>Bacteria</taxon>
        <taxon>Pseudomonadati</taxon>
        <taxon>Pseudomonadota</taxon>
        <taxon>Gammaproteobacteria</taxon>
        <taxon>Alteromonadales</taxon>
        <taxon>Alteromonadaceae</taxon>
        <taxon>Fluctibacter</taxon>
    </lineage>
</organism>
<evidence type="ECO:0008006" key="4">
    <source>
        <dbReference type="Google" id="ProtNLM"/>
    </source>
</evidence>